<organism evidence="5 6">
    <name type="scientific">Arcanobacterium canis</name>
    <dbReference type="NCBI Taxonomy" id="999183"/>
    <lineage>
        <taxon>Bacteria</taxon>
        <taxon>Bacillati</taxon>
        <taxon>Actinomycetota</taxon>
        <taxon>Actinomycetes</taxon>
        <taxon>Actinomycetales</taxon>
        <taxon>Actinomycetaceae</taxon>
        <taxon>Arcanobacterium</taxon>
    </lineage>
</organism>
<feature type="domain" description="LD-carboxypeptidase C-terminal" evidence="4">
    <location>
        <begin position="201"/>
        <end position="332"/>
    </location>
</feature>
<dbReference type="Pfam" id="PF17676">
    <property type="entry name" value="Peptidase_S66C"/>
    <property type="match status" value="1"/>
</dbReference>
<dbReference type="CDD" id="cd07062">
    <property type="entry name" value="Peptidase_S66_mccF_like"/>
    <property type="match status" value="1"/>
</dbReference>
<dbReference type="InterPro" id="IPR003507">
    <property type="entry name" value="S66_fam"/>
</dbReference>
<comment type="similarity">
    <text evidence="1">Belongs to the peptidase S66 family.</text>
</comment>
<protein>
    <submittedName>
        <fullName evidence="5">LD-carboxypeptidase</fullName>
    </submittedName>
</protein>
<dbReference type="Proteomes" id="UP001215216">
    <property type="component" value="Chromosome"/>
</dbReference>
<dbReference type="InterPro" id="IPR027478">
    <property type="entry name" value="LdcA_N"/>
</dbReference>
<dbReference type="InterPro" id="IPR040921">
    <property type="entry name" value="Peptidase_S66C"/>
</dbReference>
<evidence type="ECO:0000256" key="2">
    <source>
        <dbReference type="ARBA" id="ARBA00022801"/>
    </source>
</evidence>
<proteinExistence type="inferred from homology"/>
<name>A0ABY8G1U8_9ACTO</name>
<keyword evidence="2" id="KW-0378">Hydrolase</keyword>
<dbReference type="InterPro" id="IPR040449">
    <property type="entry name" value="Peptidase_S66_N"/>
</dbReference>
<dbReference type="Gene3D" id="3.50.30.60">
    <property type="entry name" value="LD-carboxypeptidase A C-terminal domain-like"/>
    <property type="match status" value="1"/>
</dbReference>
<evidence type="ECO:0000313" key="5">
    <source>
        <dbReference type="EMBL" id="WFM83716.1"/>
    </source>
</evidence>
<evidence type="ECO:0000259" key="3">
    <source>
        <dbReference type="Pfam" id="PF02016"/>
    </source>
</evidence>
<dbReference type="Pfam" id="PF02016">
    <property type="entry name" value="Peptidase_S66"/>
    <property type="match status" value="1"/>
</dbReference>
<dbReference type="EMBL" id="CP121208">
    <property type="protein sequence ID" value="WFM83716.1"/>
    <property type="molecule type" value="Genomic_DNA"/>
</dbReference>
<dbReference type="PANTHER" id="PTHR30237:SF4">
    <property type="entry name" value="LD-CARBOXYPEPTIDASE C-TERMINAL DOMAIN-CONTAINING PROTEIN"/>
    <property type="match status" value="1"/>
</dbReference>
<evidence type="ECO:0000256" key="1">
    <source>
        <dbReference type="ARBA" id="ARBA00010233"/>
    </source>
</evidence>
<feature type="domain" description="LD-carboxypeptidase N-terminal" evidence="3">
    <location>
        <begin position="13"/>
        <end position="128"/>
    </location>
</feature>
<dbReference type="SUPFAM" id="SSF141986">
    <property type="entry name" value="LD-carboxypeptidase A C-terminal domain-like"/>
    <property type="match status" value="1"/>
</dbReference>
<evidence type="ECO:0000259" key="4">
    <source>
        <dbReference type="Pfam" id="PF17676"/>
    </source>
</evidence>
<accession>A0ABY8G1U8</accession>
<reference evidence="5 6" key="1">
    <citation type="submission" date="2023-03" db="EMBL/GenBank/DDBJ databases">
        <title>Complete genome of Arcanobacterium canis strain DSM 25104 isolated in 2010 from a canine otitis externa in Germany.</title>
        <authorList>
            <person name="Borowiak M."/>
            <person name="Kreitlow A."/>
            <person name="Malorny B."/>
            <person name="Laemmler C."/>
            <person name="Prenger-Berninghoff E."/>
            <person name="Ploetz M."/>
            <person name="Abdulmawjood A."/>
        </authorList>
    </citation>
    <scope>NUCLEOTIDE SEQUENCE [LARGE SCALE GENOMIC DNA]</scope>
    <source>
        <strain evidence="5 6">DSM 25104</strain>
    </source>
</reference>
<keyword evidence="6" id="KW-1185">Reference proteome</keyword>
<dbReference type="Gene3D" id="3.40.50.10740">
    <property type="entry name" value="Class I glutamine amidotransferase-like"/>
    <property type="match status" value="1"/>
</dbReference>
<dbReference type="PANTHER" id="PTHR30237">
    <property type="entry name" value="MURAMOYLTETRAPEPTIDE CARBOXYPEPTIDASE"/>
    <property type="match status" value="1"/>
</dbReference>
<sequence>MISPQRVTPGDRVAVLSPAWAAPAYFPQLHEQALERLKNELHVEPVEYPTTRAMGAAPAERAADVNAAFADPSIRAIFTTVGGDDLIEVVPLLDPELPVADPKPFFGYSDNTNILNWLWGLGVSSFHGGSTMVHLTGPHVDDAHIHTLKAAMFAQGDIVLPISQTSQDYGFDWSDPRAVCEPSPRGPALPLEFFGNESPVRGRTWGGCLEVIDQLAIADRLPDADELEGAILIFETSELLPPADYVGRWIRAMGERGYLDAAAGLAFARPVVSDRDKPKESDAELDAKRMAYYEFLLSNIARYREDLTVCLDLPFGHTRPQLILPYGGEITLDPCNRAVIGHFND</sequence>
<evidence type="ECO:0000313" key="6">
    <source>
        <dbReference type="Proteomes" id="UP001215216"/>
    </source>
</evidence>
<dbReference type="SUPFAM" id="SSF52317">
    <property type="entry name" value="Class I glutamine amidotransferase-like"/>
    <property type="match status" value="1"/>
</dbReference>
<dbReference type="InterPro" id="IPR027461">
    <property type="entry name" value="Carboxypeptidase_A_C_sf"/>
</dbReference>
<dbReference type="InterPro" id="IPR029062">
    <property type="entry name" value="Class_I_gatase-like"/>
</dbReference>
<gene>
    <name evidence="5" type="ORF">P7079_01670</name>
</gene>
<dbReference type="RefSeq" id="WP_278013111.1">
    <property type="nucleotide sequence ID" value="NZ_CP121208.1"/>
</dbReference>